<evidence type="ECO:0000313" key="6">
    <source>
        <dbReference type="EMBL" id="GDY69772.1"/>
    </source>
</evidence>
<keyword evidence="2" id="KW-0547">Nucleotide-binding</keyword>
<dbReference type="InterPro" id="IPR003959">
    <property type="entry name" value="ATPase_AAA_core"/>
</dbReference>
<reference evidence="6 7" key="1">
    <citation type="submission" date="2019-04" db="EMBL/GenBank/DDBJ databases">
        <title>Draft genome sequences of Streptomyces avermitilis NBRC 14893.</title>
        <authorList>
            <person name="Komaki H."/>
            <person name="Tamura T."/>
            <person name="Hosoyama A."/>
        </authorList>
    </citation>
    <scope>NUCLEOTIDE SEQUENCE [LARGE SCALE GENOMIC DNA]</scope>
    <source>
        <strain evidence="6 7">NBRC 14893</strain>
    </source>
</reference>
<dbReference type="SUPFAM" id="SSF52540">
    <property type="entry name" value="P-loop containing nucleoside triphosphate hydrolases"/>
    <property type="match status" value="1"/>
</dbReference>
<comment type="caution">
    <text evidence="6">The sequence shown here is derived from an EMBL/GenBank/DDBJ whole genome shotgun (WGS) entry which is preliminary data.</text>
</comment>
<keyword evidence="3" id="KW-0067">ATP-binding</keyword>
<dbReference type="Pfam" id="PF22977">
    <property type="entry name" value="WHD"/>
    <property type="match status" value="1"/>
</dbReference>
<dbReference type="Pfam" id="PF00004">
    <property type="entry name" value="AAA"/>
    <property type="match status" value="1"/>
</dbReference>
<dbReference type="GO" id="GO:0005524">
    <property type="term" value="F:ATP binding"/>
    <property type="evidence" value="ECO:0007669"/>
    <property type="project" value="UniProtKB-KW"/>
</dbReference>
<organism evidence="6 7">
    <name type="scientific">Streptomyces avermitilis</name>
    <dbReference type="NCBI Taxonomy" id="33903"/>
    <lineage>
        <taxon>Bacteria</taxon>
        <taxon>Bacillati</taxon>
        <taxon>Actinomycetota</taxon>
        <taxon>Actinomycetes</taxon>
        <taxon>Kitasatosporales</taxon>
        <taxon>Streptomycetaceae</taxon>
        <taxon>Streptomyces</taxon>
    </lineage>
</organism>
<dbReference type="Proteomes" id="UP000302139">
    <property type="component" value="Unassembled WGS sequence"/>
</dbReference>
<dbReference type="InterPro" id="IPR027417">
    <property type="entry name" value="P-loop_NTPase"/>
</dbReference>
<dbReference type="InterPro" id="IPR054472">
    <property type="entry name" value="WHD"/>
</dbReference>
<dbReference type="EMBL" id="BJHX01000002">
    <property type="protein sequence ID" value="GDY69772.1"/>
    <property type="molecule type" value="Genomic_DNA"/>
</dbReference>
<evidence type="ECO:0000256" key="4">
    <source>
        <dbReference type="SAM" id="MobiDB-lite"/>
    </source>
</evidence>
<dbReference type="Gene3D" id="3.40.50.300">
    <property type="entry name" value="P-loop containing nucleotide triphosphate hydrolases"/>
    <property type="match status" value="1"/>
</dbReference>
<evidence type="ECO:0000256" key="2">
    <source>
        <dbReference type="ARBA" id="ARBA00022741"/>
    </source>
</evidence>
<protein>
    <submittedName>
        <fullName evidence="6">ATPase</fullName>
    </submittedName>
</protein>
<feature type="region of interest" description="Disordered" evidence="4">
    <location>
        <begin position="35"/>
        <end position="95"/>
    </location>
</feature>
<dbReference type="CDD" id="cd19481">
    <property type="entry name" value="RecA-like_protease"/>
    <property type="match status" value="1"/>
</dbReference>
<gene>
    <name evidence="6" type="ORF">SAV14893_091650</name>
</gene>
<name>A0A4D4MCU7_STRAX</name>
<comment type="similarity">
    <text evidence="1">Belongs to the AAA ATPase family.</text>
</comment>
<dbReference type="SMART" id="SM00382">
    <property type="entry name" value="AAA"/>
    <property type="match status" value="1"/>
</dbReference>
<proteinExistence type="inferred from homology"/>
<dbReference type="AlphaFoldDB" id="A0A4D4MCU7"/>
<dbReference type="InterPro" id="IPR003593">
    <property type="entry name" value="AAA+_ATPase"/>
</dbReference>
<evidence type="ECO:0000313" key="7">
    <source>
        <dbReference type="Proteomes" id="UP000302139"/>
    </source>
</evidence>
<accession>A0A4D4MCU7</accession>
<feature type="compositionally biased region" description="Basic and acidic residues" evidence="4">
    <location>
        <begin position="35"/>
        <end position="47"/>
    </location>
</feature>
<evidence type="ECO:0000256" key="3">
    <source>
        <dbReference type="ARBA" id="ARBA00022840"/>
    </source>
</evidence>
<evidence type="ECO:0000259" key="5">
    <source>
        <dbReference type="SMART" id="SM00382"/>
    </source>
</evidence>
<feature type="domain" description="AAA+ ATPase" evidence="5">
    <location>
        <begin position="506"/>
        <end position="638"/>
    </location>
</feature>
<dbReference type="RefSeq" id="WP_037651897.1">
    <property type="nucleotide sequence ID" value="NZ_BAABTN010000037.1"/>
</dbReference>
<sequence length="721" mass="76828">MSLGVPADLRWEEANNRYLKASLTWLRARLEAVAHSDRASDAPDTKDAPPQTGSARRRRRGRTPELPPAAVDLPDGGPGGSRRGRAPEPLTAVPDAGDLDALATTRQDAAAPSDLAPPALVRLAERFGLTDFERDVLLLVVAPAVDPGVGAAIAAAHGDPQATAPTFALALRLFDDARWDVLSPLRPLRRWRLAEVVPAPAGPLLTAPLRPDDRIANLVRGLNHLDERLTSVLEPVADPAAGVASPASVRRAEDAVVAAVLADTPDGRFPVVHLVGSDADSAVLVAVRAFARLERELYRLRTGLLVRGGQGQQDPDTVALLWHRESLLMPVALLLDGTDADPDDPALVAAVRRLLSRSGGPVVLAARQVSPVDGRSTAVVDVDVPPPDEQRALWAAATGLEPAGAPAELAGQFRLGLPALHRVATAHRPEGLSAEDGGDRLWAACRDAARPRLESLAQRIVPRAHWADLVLPEQQTEVLRRMAGHVRHGATVFGDWGFGERTNRGQGVTALFSGPSGTGKTFASEVLAHELGLDLYRVDLSAVVNKYVGETEKNLRQVFDAAESGGSLLLFDEADALFGRRSDVQDSHDRYANIEVSYLLQRMEAYRGVAVLATNLRAALDPAFLRRLRFVVEFPVPGAEERRLLWAAAFPDSVPLADDLDLGRLADLPTTGAAIQAIALGAAFLAAACGRPVDTAMLLTAAHAEFRKLDLPLPVLAGEAP</sequence>
<dbReference type="GO" id="GO:0016887">
    <property type="term" value="F:ATP hydrolysis activity"/>
    <property type="evidence" value="ECO:0007669"/>
    <property type="project" value="InterPro"/>
</dbReference>
<evidence type="ECO:0000256" key="1">
    <source>
        <dbReference type="ARBA" id="ARBA00006914"/>
    </source>
</evidence>
<dbReference type="InterPro" id="IPR050221">
    <property type="entry name" value="26S_Proteasome_ATPase"/>
</dbReference>
<dbReference type="PANTHER" id="PTHR23073">
    <property type="entry name" value="26S PROTEASOME REGULATORY SUBUNIT"/>
    <property type="match status" value="1"/>
</dbReference>